<dbReference type="PANTHER" id="PTHR30015">
    <property type="entry name" value="MRR RESTRICTION SYSTEM PROTEIN"/>
    <property type="match status" value="1"/>
</dbReference>
<dbReference type="PANTHER" id="PTHR30015:SF7">
    <property type="entry name" value="TYPE IV METHYL-DIRECTED RESTRICTION ENZYME ECOKMRR"/>
    <property type="match status" value="1"/>
</dbReference>
<dbReference type="InterPro" id="IPR011856">
    <property type="entry name" value="tRNA_endonuc-like_dom_sf"/>
</dbReference>
<dbReference type="GO" id="GO:0015666">
    <property type="term" value="F:restriction endodeoxyribonuclease activity"/>
    <property type="evidence" value="ECO:0007669"/>
    <property type="project" value="TreeGrafter"/>
</dbReference>
<dbReference type="Proteomes" id="UP000078454">
    <property type="component" value="Unassembled WGS sequence"/>
</dbReference>
<dbReference type="InterPro" id="IPR011335">
    <property type="entry name" value="Restrct_endonuc-II-like"/>
</dbReference>
<evidence type="ECO:0000259" key="1">
    <source>
        <dbReference type="Pfam" id="PF04471"/>
    </source>
</evidence>
<evidence type="ECO:0000313" key="3">
    <source>
        <dbReference type="Proteomes" id="UP000078454"/>
    </source>
</evidence>
<dbReference type="InterPro" id="IPR007560">
    <property type="entry name" value="Restrct_endonuc_IV_Mrr"/>
</dbReference>
<keyword evidence="3" id="KW-1185">Reference proteome</keyword>
<dbReference type="GO" id="GO:0009307">
    <property type="term" value="P:DNA restriction-modification system"/>
    <property type="evidence" value="ECO:0007669"/>
    <property type="project" value="InterPro"/>
</dbReference>
<accession>A0A198AJ09</accession>
<dbReference type="SUPFAM" id="SSF52980">
    <property type="entry name" value="Restriction endonuclease-like"/>
    <property type="match status" value="1"/>
</dbReference>
<dbReference type="InterPro" id="IPR052906">
    <property type="entry name" value="Type_IV_Methyl-Rstrct_Enzyme"/>
</dbReference>
<reference evidence="2 3" key="1">
    <citation type="submission" date="2016-05" db="EMBL/GenBank/DDBJ databases">
        <title>Paenibacillus sp. 1ZS3-15 nov., isolated from the rhizosphere soil.</title>
        <authorList>
            <person name="Zhang X.X."/>
            <person name="Zhang J."/>
        </authorList>
    </citation>
    <scope>NUCLEOTIDE SEQUENCE [LARGE SCALE GENOMIC DNA]</scope>
    <source>
        <strain evidence="2 3">1ZS3-15</strain>
    </source>
</reference>
<evidence type="ECO:0000313" key="2">
    <source>
        <dbReference type="EMBL" id="OAS21464.1"/>
    </source>
</evidence>
<sequence>MNQEEKLFKKNLEETQRQIKHIRHYRTLNELKSMNPYAFEEYIADLYRRKGYKAKVTKRTGDGGKDIILTKDGVLSIVECKRYNETKVGRPEIQKFHSAIIDERAKEGFYITTGNFTNPAIDYVKDKPIRLINGNHLLKLIDEVS</sequence>
<dbReference type="Pfam" id="PF04471">
    <property type="entry name" value="Mrr_cat"/>
    <property type="match status" value="1"/>
</dbReference>
<dbReference type="GO" id="GO:0003677">
    <property type="term" value="F:DNA binding"/>
    <property type="evidence" value="ECO:0007669"/>
    <property type="project" value="InterPro"/>
</dbReference>
<organism evidence="2 3">
    <name type="scientific">Paenibacillus oryzisoli</name>
    <dbReference type="NCBI Taxonomy" id="1850517"/>
    <lineage>
        <taxon>Bacteria</taxon>
        <taxon>Bacillati</taxon>
        <taxon>Bacillota</taxon>
        <taxon>Bacilli</taxon>
        <taxon>Bacillales</taxon>
        <taxon>Paenibacillaceae</taxon>
        <taxon>Paenibacillus</taxon>
    </lineage>
</organism>
<dbReference type="Gene3D" id="3.40.1350.10">
    <property type="match status" value="1"/>
</dbReference>
<feature type="domain" description="Restriction endonuclease type IV Mrr" evidence="1">
    <location>
        <begin position="31"/>
        <end position="141"/>
    </location>
</feature>
<dbReference type="AlphaFoldDB" id="A0A198AJ09"/>
<proteinExistence type="predicted"/>
<gene>
    <name evidence="2" type="ORF">A8708_31500</name>
</gene>
<comment type="caution">
    <text evidence="2">The sequence shown here is derived from an EMBL/GenBank/DDBJ whole genome shotgun (WGS) entry which is preliminary data.</text>
</comment>
<protein>
    <recommendedName>
        <fullName evidence="1">Restriction endonuclease type IV Mrr domain-containing protein</fullName>
    </recommendedName>
</protein>
<dbReference type="EMBL" id="LYPB01000049">
    <property type="protein sequence ID" value="OAS21464.1"/>
    <property type="molecule type" value="Genomic_DNA"/>
</dbReference>
<name>A0A198AJ09_9BACL</name>
<dbReference type="STRING" id="1850517.A8708_31500"/>